<organism evidence="2">
    <name type="scientific">Lepeophtheirus salmonis</name>
    <name type="common">Salmon louse</name>
    <name type="synonym">Caligus salmonis</name>
    <dbReference type="NCBI Taxonomy" id="72036"/>
    <lineage>
        <taxon>Eukaryota</taxon>
        <taxon>Metazoa</taxon>
        <taxon>Ecdysozoa</taxon>
        <taxon>Arthropoda</taxon>
        <taxon>Crustacea</taxon>
        <taxon>Multicrustacea</taxon>
        <taxon>Hexanauplia</taxon>
        <taxon>Copepoda</taxon>
        <taxon>Siphonostomatoida</taxon>
        <taxon>Caligidae</taxon>
        <taxon>Lepeophtheirus</taxon>
    </lineage>
</organism>
<feature type="compositionally biased region" description="Low complexity" evidence="1">
    <location>
        <begin position="7"/>
        <end position="23"/>
    </location>
</feature>
<evidence type="ECO:0000313" key="2">
    <source>
        <dbReference type="EMBL" id="CDW38933.1"/>
    </source>
</evidence>
<sequence length="81" mass="9037">MDFTTASSSSSPSFNSRRDSASSSTISIIRITYCPRLEASTRIGEIPGILTDFLLNVNSSQHKLQLKTQKKKERCLKSHSF</sequence>
<accession>A0A0K2UL09</accession>
<protein>
    <submittedName>
        <fullName evidence="2">Uncharacterized protein</fullName>
    </submittedName>
</protein>
<feature type="region of interest" description="Disordered" evidence="1">
    <location>
        <begin position="1"/>
        <end position="23"/>
    </location>
</feature>
<dbReference type="AlphaFoldDB" id="A0A0K2UL09"/>
<proteinExistence type="predicted"/>
<evidence type="ECO:0000256" key="1">
    <source>
        <dbReference type="SAM" id="MobiDB-lite"/>
    </source>
</evidence>
<reference evidence="2" key="1">
    <citation type="submission" date="2014-05" db="EMBL/GenBank/DDBJ databases">
        <authorList>
            <person name="Chronopoulou M."/>
        </authorList>
    </citation>
    <scope>NUCLEOTIDE SEQUENCE</scope>
    <source>
        <tissue evidence="2">Whole organism</tissue>
    </source>
</reference>
<dbReference type="EMBL" id="HACA01021572">
    <property type="protein sequence ID" value="CDW38933.1"/>
    <property type="molecule type" value="Transcribed_RNA"/>
</dbReference>
<name>A0A0K2UL09_LEPSM</name>